<dbReference type="EMBL" id="JACIIZ010000011">
    <property type="protein sequence ID" value="MBB6253335.1"/>
    <property type="molecule type" value="Genomic_DNA"/>
</dbReference>
<evidence type="ECO:0000313" key="4">
    <source>
        <dbReference type="EMBL" id="MBB6253335.1"/>
    </source>
</evidence>
<comment type="caution">
    <text evidence="4">The sequence shown here is derived from an EMBL/GenBank/DDBJ whole genome shotgun (WGS) entry which is preliminary data.</text>
</comment>
<sequence>MRAALLALVETKPFEKITIRDICAQAGTGYATYFRHYPDTDTLLDDLAAEEIAQLLAHAMPITMSVDSRAGCRALCQYVAGHRQLWSTLLTGGAASRLREEFIRQARLAVPDATPSPDWLPLDLAIVVGTSSAIDVLAWWLAHGHDLSIEQIAEILDRLVVAPMTKG</sequence>
<gene>
    <name evidence="4" type="ORF">FHS74_003904</name>
</gene>
<dbReference type="InterPro" id="IPR001647">
    <property type="entry name" value="HTH_TetR"/>
</dbReference>
<dbReference type="GO" id="GO:0003677">
    <property type="term" value="F:DNA binding"/>
    <property type="evidence" value="ECO:0007669"/>
    <property type="project" value="UniProtKB-UniRule"/>
</dbReference>
<accession>A0A7X0EES9</accession>
<dbReference type="PROSITE" id="PS50977">
    <property type="entry name" value="HTH_TETR_2"/>
    <property type="match status" value="1"/>
</dbReference>
<dbReference type="InterPro" id="IPR009057">
    <property type="entry name" value="Homeodomain-like_sf"/>
</dbReference>
<dbReference type="Gene3D" id="1.10.357.10">
    <property type="entry name" value="Tetracycline Repressor, domain 2"/>
    <property type="match status" value="1"/>
</dbReference>
<dbReference type="AlphaFoldDB" id="A0A7X0EES9"/>
<reference evidence="4 5" key="1">
    <citation type="submission" date="2020-08" db="EMBL/GenBank/DDBJ databases">
        <title>Genomic Encyclopedia of Type Strains, Phase IV (KMG-IV): sequencing the most valuable type-strain genomes for metagenomic binning, comparative biology and taxonomic classification.</title>
        <authorList>
            <person name="Goeker M."/>
        </authorList>
    </citation>
    <scope>NUCLEOTIDE SEQUENCE [LARGE SCALE GENOMIC DNA]</scope>
    <source>
        <strain evidence="4 5">DSM 22198</strain>
    </source>
</reference>
<dbReference type="RefSeq" id="WP_211106417.1">
    <property type="nucleotide sequence ID" value="NZ_JACIIZ010000011.1"/>
</dbReference>
<proteinExistence type="predicted"/>
<evidence type="ECO:0000313" key="5">
    <source>
        <dbReference type="Proteomes" id="UP000539175"/>
    </source>
</evidence>
<name>A0A7X0EES9_9PROT</name>
<dbReference type="Proteomes" id="UP000539175">
    <property type="component" value="Unassembled WGS sequence"/>
</dbReference>
<protein>
    <submittedName>
        <fullName evidence="4">AcrR family transcriptional regulator</fullName>
    </submittedName>
</protein>
<keyword evidence="5" id="KW-1185">Reference proteome</keyword>
<evidence type="ECO:0000259" key="3">
    <source>
        <dbReference type="PROSITE" id="PS50977"/>
    </source>
</evidence>
<evidence type="ECO:0000256" key="1">
    <source>
        <dbReference type="ARBA" id="ARBA00023125"/>
    </source>
</evidence>
<dbReference type="SUPFAM" id="SSF46689">
    <property type="entry name" value="Homeodomain-like"/>
    <property type="match status" value="1"/>
</dbReference>
<keyword evidence="1 2" id="KW-0238">DNA-binding</keyword>
<evidence type="ECO:0000256" key="2">
    <source>
        <dbReference type="PROSITE-ProRule" id="PRU00335"/>
    </source>
</evidence>
<organism evidence="4 5">
    <name type="scientific">Nitrospirillum iridis</name>
    <dbReference type="NCBI Taxonomy" id="765888"/>
    <lineage>
        <taxon>Bacteria</taxon>
        <taxon>Pseudomonadati</taxon>
        <taxon>Pseudomonadota</taxon>
        <taxon>Alphaproteobacteria</taxon>
        <taxon>Rhodospirillales</taxon>
        <taxon>Azospirillaceae</taxon>
        <taxon>Nitrospirillum</taxon>
    </lineage>
</organism>
<feature type="domain" description="HTH tetR-type" evidence="3">
    <location>
        <begin position="1"/>
        <end position="55"/>
    </location>
</feature>
<feature type="DNA-binding region" description="H-T-H motif" evidence="2">
    <location>
        <begin position="18"/>
        <end position="37"/>
    </location>
</feature>